<dbReference type="InterPro" id="IPR011053">
    <property type="entry name" value="Single_hybrid_motif"/>
</dbReference>
<dbReference type="Proteomes" id="UP001465331">
    <property type="component" value="Unassembled WGS sequence"/>
</dbReference>
<dbReference type="SUPFAM" id="SSF51230">
    <property type="entry name" value="Single hybrid motif"/>
    <property type="match status" value="1"/>
</dbReference>
<dbReference type="RefSeq" id="WP_352888907.1">
    <property type="nucleotide sequence ID" value="NZ_JBEPIJ010000007.1"/>
</dbReference>
<dbReference type="PROSITE" id="PS50968">
    <property type="entry name" value="BIOTINYL_LIPOYL"/>
    <property type="match status" value="1"/>
</dbReference>
<accession>A0ABV2A9Q6</accession>
<evidence type="ECO:0000313" key="3">
    <source>
        <dbReference type="EMBL" id="MES0873988.1"/>
    </source>
</evidence>
<dbReference type="PANTHER" id="PTHR45266">
    <property type="entry name" value="OXALOACETATE DECARBOXYLASE ALPHA CHAIN"/>
    <property type="match status" value="1"/>
</dbReference>
<name>A0ABV2A9Q6_9GAMM</name>
<gene>
    <name evidence="3" type="ORF">ABSH63_08235</name>
</gene>
<evidence type="ECO:0000259" key="2">
    <source>
        <dbReference type="PROSITE" id="PS50968"/>
    </source>
</evidence>
<proteinExistence type="predicted"/>
<dbReference type="Pfam" id="PF00364">
    <property type="entry name" value="Biotin_lipoyl"/>
    <property type="match status" value="1"/>
</dbReference>
<protein>
    <submittedName>
        <fullName evidence="3">Biotin/lipoyl-containing protein</fullName>
    </submittedName>
</protein>
<dbReference type="InterPro" id="IPR050709">
    <property type="entry name" value="Biotin_Carboxyl_Carrier/Decarb"/>
</dbReference>
<dbReference type="Gene3D" id="2.40.50.100">
    <property type="match status" value="1"/>
</dbReference>
<dbReference type="EMBL" id="JBEPIJ010000007">
    <property type="protein sequence ID" value="MES0873988.1"/>
    <property type="molecule type" value="Genomic_DNA"/>
</dbReference>
<dbReference type="CDD" id="cd06850">
    <property type="entry name" value="biotinyl_domain"/>
    <property type="match status" value="1"/>
</dbReference>
<organism evidence="3 4">
    <name type="scientific">Sinimarinibacterium thermocellulolyticum</name>
    <dbReference type="NCBI Taxonomy" id="3170016"/>
    <lineage>
        <taxon>Bacteria</taxon>
        <taxon>Pseudomonadati</taxon>
        <taxon>Pseudomonadota</taxon>
        <taxon>Gammaproteobacteria</taxon>
        <taxon>Nevskiales</taxon>
        <taxon>Nevskiaceae</taxon>
        <taxon>Sinimarinibacterium</taxon>
    </lineage>
</organism>
<feature type="domain" description="Lipoyl-binding" evidence="2">
    <location>
        <begin position="86"/>
        <end position="162"/>
    </location>
</feature>
<keyword evidence="1" id="KW-0092">Biotin</keyword>
<evidence type="ECO:0000256" key="1">
    <source>
        <dbReference type="ARBA" id="ARBA00023267"/>
    </source>
</evidence>
<sequence>MHHAFKLGDAEHNVALSRSATAYRLHLGGQTLDVDLKTGADGRAWLTVGDRHVEVVIATRGDEVFVHLDGEAYALRYQHPLDRLAAAAAGNAEDRILAPMPGSVVSVAVKAGEAVTKGQVLLVMESMKMETTITAPRDGVIAEIAYEKGQTFDRDALLLSLEPMEKSA</sequence>
<reference evidence="3 4" key="1">
    <citation type="submission" date="2024-06" db="EMBL/GenBank/DDBJ databases">
        <authorList>
            <person name="Li Z."/>
            <person name="Jiang Y."/>
        </authorList>
    </citation>
    <scope>NUCLEOTIDE SEQUENCE [LARGE SCALE GENOMIC DNA]</scope>
    <source>
        <strain evidence="3 4">HSW-8</strain>
    </source>
</reference>
<dbReference type="InterPro" id="IPR000089">
    <property type="entry name" value="Biotin_lipoyl"/>
</dbReference>
<evidence type="ECO:0000313" key="4">
    <source>
        <dbReference type="Proteomes" id="UP001465331"/>
    </source>
</evidence>
<comment type="caution">
    <text evidence="3">The sequence shown here is derived from an EMBL/GenBank/DDBJ whole genome shotgun (WGS) entry which is preliminary data.</text>
</comment>
<dbReference type="PANTHER" id="PTHR45266:SF3">
    <property type="entry name" value="OXALOACETATE DECARBOXYLASE ALPHA CHAIN"/>
    <property type="match status" value="1"/>
</dbReference>
<keyword evidence="4" id="KW-1185">Reference proteome</keyword>